<gene>
    <name evidence="2" type="ORF">BDD16_003103</name>
</gene>
<dbReference type="EMBL" id="JACCFH010000001">
    <property type="protein sequence ID" value="NYG34117.1"/>
    <property type="molecule type" value="Genomic_DNA"/>
</dbReference>
<sequence length="250" mass="27662">MNRPTLLHRLLAPLGLVAALSTLPVLAQTAPPPPDYSAAERLLLMGNQLQQVRPPTTLTYRFQRSGTLEPPFEDQVGIQLTRQADGQCCAATGAFLTGERRVTLPDLEQAQGNPVTLYFLEHDIREMQRLTKGQAHYFRKRIRMALYQGAQVRDVRFSYRGQTLAGQEIVIQPYLDDPNRARFEQLARKQYVFLLSTAVPGTVVSIRTTAGPEGGSSPLIEEALWIDGATRPAYTPAASAALTRTPPVRP</sequence>
<dbReference type="Proteomes" id="UP000518288">
    <property type="component" value="Unassembled WGS sequence"/>
</dbReference>
<feature type="chain" id="PRO_5031224292" description="DUF3108 domain-containing protein" evidence="1">
    <location>
        <begin position="28"/>
        <end position="250"/>
    </location>
</feature>
<evidence type="ECO:0008006" key="4">
    <source>
        <dbReference type="Google" id="ProtNLM"/>
    </source>
</evidence>
<evidence type="ECO:0000256" key="1">
    <source>
        <dbReference type="SAM" id="SignalP"/>
    </source>
</evidence>
<organism evidence="2 3">
    <name type="scientific">Sphaerotilus montanus</name>
    <dbReference type="NCBI Taxonomy" id="522889"/>
    <lineage>
        <taxon>Bacteria</taxon>
        <taxon>Pseudomonadati</taxon>
        <taxon>Pseudomonadota</taxon>
        <taxon>Betaproteobacteria</taxon>
        <taxon>Burkholderiales</taxon>
        <taxon>Sphaerotilaceae</taxon>
        <taxon>Sphaerotilus</taxon>
    </lineage>
</organism>
<dbReference type="AlphaFoldDB" id="A0A7Y9QZ08"/>
<proteinExistence type="predicted"/>
<evidence type="ECO:0000313" key="3">
    <source>
        <dbReference type="Proteomes" id="UP000518288"/>
    </source>
</evidence>
<keyword evidence="3" id="KW-1185">Reference proteome</keyword>
<feature type="signal peptide" evidence="1">
    <location>
        <begin position="1"/>
        <end position="27"/>
    </location>
</feature>
<keyword evidence="1" id="KW-0732">Signal</keyword>
<accession>A0A7Y9QZ08</accession>
<dbReference type="RefSeq" id="WP_179634803.1">
    <property type="nucleotide sequence ID" value="NZ_JACCFH010000001.1"/>
</dbReference>
<name>A0A7Y9QZ08_9BURK</name>
<comment type="caution">
    <text evidence="2">The sequence shown here is derived from an EMBL/GenBank/DDBJ whole genome shotgun (WGS) entry which is preliminary data.</text>
</comment>
<evidence type="ECO:0000313" key="2">
    <source>
        <dbReference type="EMBL" id="NYG34117.1"/>
    </source>
</evidence>
<protein>
    <recommendedName>
        <fullName evidence="4">DUF3108 domain-containing protein</fullName>
    </recommendedName>
</protein>
<reference evidence="2 3" key="1">
    <citation type="submission" date="2020-07" db="EMBL/GenBank/DDBJ databases">
        <title>Genomic Encyclopedia of Archaeal and Bacterial Type Strains, Phase II (KMG-II): from individual species to whole genera.</title>
        <authorList>
            <person name="Goeker M."/>
        </authorList>
    </citation>
    <scope>NUCLEOTIDE SEQUENCE [LARGE SCALE GENOMIC DNA]</scope>
    <source>
        <strain evidence="2 3">DSM 21226</strain>
    </source>
</reference>